<name>A0AAV8XD40_9CUCU</name>
<dbReference type="Gene3D" id="3.30.420.10">
    <property type="entry name" value="Ribonuclease H-like superfamily/Ribonuclease H"/>
    <property type="match status" value="1"/>
</dbReference>
<keyword evidence="3" id="KW-1185">Reference proteome</keyword>
<evidence type="ECO:0000259" key="1">
    <source>
        <dbReference type="Pfam" id="PF03184"/>
    </source>
</evidence>
<dbReference type="GO" id="GO:0003677">
    <property type="term" value="F:DNA binding"/>
    <property type="evidence" value="ECO:0007669"/>
    <property type="project" value="TreeGrafter"/>
</dbReference>
<accession>A0AAV8XD40</accession>
<proteinExistence type="predicted"/>
<dbReference type="EMBL" id="JANEYF010003418">
    <property type="protein sequence ID" value="KAJ8936396.1"/>
    <property type="molecule type" value="Genomic_DNA"/>
</dbReference>
<dbReference type="GO" id="GO:0005634">
    <property type="term" value="C:nucleus"/>
    <property type="evidence" value="ECO:0007669"/>
    <property type="project" value="TreeGrafter"/>
</dbReference>
<reference evidence="2" key="1">
    <citation type="journal article" date="2023" name="Insect Mol. Biol.">
        <title>Genome sequencing provides insights into the evolution of gene families encoding plant cell wall-degrading enzymes in longhorned beetles.</title>
        <authorList>
            <person name="Shin N.R."/>
            <person name="Okamura Y."/>
            <person name="Kirsch R."/>
            <person name="Pauchet Y."/>
        </authorList>
    </citation>
    <scope>NUCLEOTIDE SEQUENCE</scope>
    <source>
        <strain evidence="2">RBIC_L_NR</strain>
    </source>
</reference>
<evidence type="ECO:0000313" key="2">
    <source>
        <dbReference type="EMBL" id="KAJ8936396.1"/>
    </source>
</evidence>
<protein>
    <recommendedName>
        <fullName evidence="1">DDE-1 domain-containing protein</fullName>
    </recommendedName>
</protein>
<dbReference type="InterPro" id="IPR004875">
    <property type="entry name" value="DDE_SF_endonuclease_dom"/>
</dbReference>
<dbReference type="PANTHER" id="PTHR19303:SF74">
    <property type="entry name" value="POGO TRANSPOSABLE ELEMENT WITH KRAB DOMAIN"/>
    <property type="match status" value="1"/>
</dbReference>
<organism evidence="2 3">
    <name type="scientific">Rhamnusium bicolor</name>
    <dbReference type="NCBI Taxonomy" id="1586634"/>
    <lineage>
        <taxon>Eukaryota</taxon>
        <taxon>Metazoa</taxon>
        <taxon>Ecdysozoa</taxon>
        <taxon>Arthropoda</taxon>
        <taxon>Hexapoda</taxon>
        <taxon>Insecta</taxon>
        <taxon>Pterygota</taxon>
        <taxon>Neoptera</taxon>
        <taxon>Endopterygota</taxon>
        <taxon>Coleoptera</taxon>
        <taxon>Polyphaga</taxon>
        <taxon>Cucujiformia</taxon>
        <taxon>Chrysomeloidea</taxon>
        <taxon>Cerambycidae</taxon>
        <taxon>Lepturinae</taxon>
        <taxon>Rhagiini</taxon>
        <taxon>Rhamnusium</taxon>
    </lineage>
</organism>
<dbReference type="PANTHER" id="PTHR19303">
    <property type="entry name" value="TRANSPOSON"/>
    <property type="match status" value="1"/>
</dbReference>
<gene>
    <name evidence="2" type="ORF">NQ314_012382</name>
</gene>
<comment type="caution">
    <text evidence="2">The sequence shown here is derived from an EMBL/GenBank/DDBJ whole genome shotgun (WGS) entry which is preliminary data.</text>
</comment>
<evidence type="ECO:0000313" key="3">
    <source>
        <dbReference type="Proteomes" id="UP001162156"/>
    </source>
</evidence>
<dbReference type="InterPro" id="IPR050863">
    <property type="entry name" value="CenT-Element_Derived"/>
</dbReference>
<dbReference type="Pfam" id="PF03184">
    <property type="entry name" value="DDE_1"/>
    <property type="match status" value="1"/>
</dbReference>
<dbReference type="AlphaFoldDB" id="A0AAV8XD40"/>
<sequence length="252" mass="28721">MNNTRVAQNLTSSRAAVKKQNRLAWFEEVLEYLKENGYDHILQDPVRVFKGDETAFFLNPKGKRVLAAKGDKNIYQQINNDEKECLTVLITGNASGQLAPPLIVFKYERIPQGLACSVPGDWGIGKSESGWMTSALFYEFLTNVFYPWLVVQNITFPVILFIEGYTSHVTLHSSKFCEEKGIILVALYPNATHLLQPMDVAVFRALKENWKGKVHQWRIKNIIKGNIPILKKRDFPPLLKEVLDETITPKNT</sequence>
<dbReference type="Proteomes" id="UP001162156">
    <property type="component" value="Unassembled WGS sequence"/>
</dbReference>
<dbReference type="InterPro" id="IPR036397">
    <property type="entry name" value="RNaseH_sf"/>
</dbReference>
<feature type="domain" description="DDE-1" evidence="1">
    <location>
        <begin position="84"/>
        <end position="221"/>
    </location>
</feature>